<reference evidence="1" key="1">
    <citation type="submission" date="2022-08" db="EMBL/GenBank/DDBJ databases">
        <title>Genome Sequence of Fusarium decemcellulare.</title>
        <authorList>
            <person name="Buettner E."/>
        </authorList>
    </citation>
    <scope>NUCLEOTIDE SEQUENCE</scope>
    <source>
        <strain evidence="1">Babe19</strain>
    </source>
</reference>
<accession>A0ACC1RPI0</accession>
<comment type="caution">
    <text evidence="1">The sequence shown here is derived from an EMBL/GenBank/DDBJ whole genome shotgun (WGS) entry which is preliminary data.</text>
</comment>
<name>A0ACC1RPI0_9HYPO</name>
<gene>
    <name evidence="1" type="ORF">NM208_g12201</name>
</gene>
<dbReference type="Proteomes" id="UP001148629">
    <property type="component" value="Unassembled WGS sequence"/>
</dbReference>
<sequence length="493" mass="53043">MSDKLKSPPPDMHRDPEDLRVGETVTDREHDAVFGDMSKDGPNYRNVGWLGTAFLMMKTQIGLGVLSFPSVFDTLGMIPGVILLCTIAGITTWSNYIVGVFKVNHRSVYGVDDAGELMFGRIGKELFAVAFMGQYVMTAGSAMLSISISLNALSEHGACTAIFVAVAFVLVFVLSSIRTLGRITWLAIVGVFCIITAVLIVTIAVSIQDKPPAAPQNVHWESDFKLFGSPNFAQAASAVSTLIFAYAGTGAFFPIVSEMRDPHLYPRALALCQTVVTIIFLAVGVVVYYYCGSYVSSPALGSAGATIKKASYGIAIPGLLVSGILLAHVSSKYLFVRFLRGSKHLTSNSPVHWATWLGCSFGVCLVAYILASAIPVFNGIVSLAGALFGTLLSFQPMGCMWLYDNWSRGKEQPTLRWRLMCGWSVFVIISGTFMMVAGTYGSILLGVDDLHSEPVSWGADIEAWPGSTQVKLTRRPGLVATSPHVDRGQSESG</sequence>
<evidence type="ECO:0000313" key="1">
    <source>
        <dbReference type="EMBL" id="KAJ3524061.1"/>
    </source>
</evidence>
<protein>
    <submittedName>
        <fullName evidence="1">Uncharacterized protein</fullName>
    </submittedName>
</protein>
<keyword evidence="2" id="KW-1185">Reference proteome</keyword>
<proteinExistence type="predicted"/>
<organism evidence="1 2">
    <name type="scientific">Fusarium decemcellulare</name>
    <dbReference type="NCBI Taxonomy" id="57161"/>
    <lineage>
        <taxon>Eukaryota</taxon>
        <taxon>Fungi</taxon>
        <taxon>Dikarya</taxon>
        <taxon>Ascomycota</taxon>
        <taxon>Pezizomycotina</taxon>
        <taxon>Sordariomycetes</taxon>
        <taxon>Hypocreomycetidae</taxon>
        <taxon>Hypocreales</taxon>
        <taxon>Nectriaceae</taxon>
        <taxon>Fusarium</taxon>
        <taxon>Fusarium decemcellulare species complex</taxon>
    </lineage>
</organism>
<dbReference type="EMBL" id="JANRMS010002144">
    <property type="protein sequence ID" value="KAJ3524061.1"/>
    <property type="molecule type" value="Genomic_DNA"/>
</dbReference>
<evidence type="ECO:0000313" key="2">
    <source>
        <dbReference type="Proteomes" id="UP001148629"/>
    </source>
</evidence>